<keyword evidence="2" id="KW-1003">Cell membrane</keyword>
<comment type="caution">
    <text evidence="8">The sequence shown here is derived from an EMBL/GenBank/DDBJ whole genome shotgun (WGS) entry which is preliminary data.</text>
</comment>
<keyword evidence="6" id="KW-0812">Transmembrane</keyword>
<dbReference type="InterPro" id="IPR001173">
    <property type="entry name" value="Glyco_trans_2-like"/>
</dbReference>
<reference evidence="8 9" key="1">
    <citation type="submission" date="2016-10" db="EMBL/GenBank/DDBJ databases">
        <authorList>
            <person name="Varghese N."/>
            <person name="Submissions S."/>
        </authorList>
    </citation>
    <scope>NUCLEOTIDE SEQUENCE [LARGE SCALE GENOMIC DNA]</scope>
    <source>
        <strain evidence="8 9">DSM 17997</strain>
    </source>
</reference>
<evidence type="ECO:0000259" key="7">
    <source>
        <dbReference type="Pfam" id="PF00535"/>
    </source>
</evidence>
<feature type="transmembrane region" description="Helical" evidence="6">
    <location>
        <begin position="336"/>
        <end position="356"/>
    </location>
</feature>
<accession>A0A1H3U047</accession>
<dbReference type="Proteomes" id="UP000199663">
    <property type="component" value="Unassembled WGS sequence"/>
</dbReference>
<organism evidence="8 9">
    <name type="scientific">Rhodonellum ikkaensis</name>
    <dbReference type="NCBI Taxonomy" id="336829"/>
    <lineage>
        <taxon>Bacteria</taxon>
        <taxon>Pseudomonadati</taxon>
        <taxon>Bacteroidota</taxon>
        <taxon>Cytophagia</taxon>
        <taxon>Cytophagales</taxon>
        <taxon>Cytophagaceae</taxon>
        <taxon>Rhodonellum</taxon>
    </lineage>
</organism>
<dbReference type="EMBL" id="FNQC01000024">
    <property type="protein sequence ID" value="SDZ55884.1"/>
    <property type="molecule type" value="Genomic_DNA"/>
</dbReference>
<feature type="transmembrane region" description="Helical" evidence="6">
    <location>
        <begin position="6"/>
        <end position="23"/>
    </location>
</feature>
<feature type="domain" description="Glycosyltransferase 2-like" evidence="7">
    <location>
        <begin position="42"/>
        <end position="214"/>
    </location>
</feature>
<keyword evidence="9" id="KW-1185">Reference proteome</keyword>
<keyword evidence="5 6" id="KW-0472">Membrane</keyword>
<dbReference type="PANTHER" id="PTHR43646:SF2">
    <property type="entry name" value="GLYCOSYLTRANSFERASE 2-LIKE DOMAIN-CONTAINING PROTEIN"/>
    <property type="match status" value="1"/>
</dbReference>
<feature type="transmembrane region" description="Helical" evidence="6">
    <location>
        <begin position="296"/>
        <end position="315"/>
    </location>
</feature>
<evidence type="ECO:0000256" key="1">
    <source>
        <dbReference type="ARBA" id="ARBA00004236"/>
    </source>
</evidence>
<keyword evidence="4" id="KW-0808">Transferase</keyword>
<evidence type="ECO:0000256" key="2">
    <source>
        <dbReference type="ARBA" id="ARBA00022475"/>
    </source>
</evidence>
<proteinExistence type="predicted"/>
<dbReference type="InterPro" id="IPR029044">
    <property type="entry name" value="Nucleotide-diphossugar_trans"/>
</dbReference>
<evidence type="ECO:0000256" key="6">
    <source>
        <dbReference type="SAM" id="Phobius"/>
    </source>
</evidence>
<name>A0A1H3U047_9BACT</name>
<dbReference type="Pfam" id="PF00535">
    <property type="entry name" value="Glycos_transf_2"/>
    <property type="match status" value="1"/>
</dbReference>
<protein>
    <submittedName>
        <fullName evidence="8">Glycosyltransferase, catalytic subunit of cellulose synthase and poly-beta-1,6-N-acetylglucosamine synthase</fullName>
    </submittedName>
</protein>
<dbReference type="RefSeq" id="WP_019600460.1">
    <property type="nucleotide sequence ID" value="NZ_FNQC01000024.1"/>
</dbReference>
<dbReference type="SUPFAM" id="SSF53448">
    <property type="entry name" value="Nucleotide-diphospho-sugar transferases"/>
    <property type="match status" value="1"/>
</dbReference>
<keyword evidence="3" id="KW-0328">Glycosyltransferase</keyword>
<gene>
    <name evidence="8" type="ORF">SAMN05444412_12419</name>
</gene>
<evidence type="ECO:0000313" key="8">
    <source>
        <dbReference type="EMBL" id="SDZ55884.1"/>
    </source>
</evidence>
<evidence type="ECO:0000313" key="9">
    <source>
        <dbReference type="Proteomes" id="UP000199663"/>
    </source>
</evidence>
<dbReference type="Gene3D" id="3.90.550.10">
    <property type="entry name" value="Spore Coat Polysaccharide Biosynthesis Protein SpsA, Chain A"/>
    <property type="match status" value="1"/>
</dbReference>
<evidence type="ECO:0000256" key="3">
    <source>
        <dbReference type="ARBA" id="ARBA00022676"/>
    </source>
</evidence>
<keyword evidence="6" id="KW-1133">Transmembrane helix</keyword>
<sequence length="368" mass="41508">MGILSLSLVVLLLFQDFVLILLLKDNFKRYKTGNLPSYPRASILIPSRNEANNLPGCLSSLEKLSYPSDKIQFILGDDHSTDATKSILEAWVKTMPNAAFISIQPNPKPENQLNGKANALAQMGAMANGEVLLFTDADCLVPEGWVEKMIEGLGPEVGIVTGITTIKGKSNFEKFQAFDWWLSLGMVKVLDDLGVSITAMGNNMLITREAYDKVGGFAGIPFSLTEDFEMARSLKNIGYKGVHQISPENLIETKAQLDFSSLLEQRKRWMAGAFTLPVYWKVLLAIQVLFFPAILLVLWFFPVIGLVAWNVKIFLQSHFIHRFAVYAGENLNYSDLLLFEIYYMITAWSTIVYYFWPSKTDWKGRQYL</sequence>
<evidence type="ECO:0000256" key="4">
    <source>
        <dbReference type="ARBA" id="ARBA00022679"/>
    </source>
</evidence>
<evidence type="ECO:0000256" key="5">
    <source>
        <dbReference type="ARBA" id="ARBA00023136"/>
    </source>
</evidence>
<dbReference type="PANTHER" id="PTHR43646">
    <property type="entry name" value="GLYCOSYLTRANSFERASE"/>
    <property type="match status" value="1"/>
</dbReference>
<comment type="subcellular location">
    <subcellularLocation>
        <location evidence="1">Cell membrane</location>
    </subcellularLocation>
</comment>